<reference evidence="1" key="1">
    <citation type="submission" date="2020-11" db="EMBL/GenBank/DDBJ databases">
        <authorList>
            <consortium name="DOE Joint Genome Institute"/>
            <person name="Ahrendt S."/>
            <person name="Riley R."/>
            <person name="Andreopoulos W."/>
            <person name="Labutti K."/>
            <person name="Pangilinan J."/>
            <person name="Ruiz-Duenas F.J."/>
            <person name="Barrasa J.M."/>
            <person name="Sanchez-Garcia M."/>
            <person name="Camarero S."/>
            <person name="Miyauchi S."/>
            <person name="Serrano A."/>
            <person name="Linde D."/>
            <person name="Babiker R."/>
            <person name="Drula E."/>
            <person name="Ayuso-Fernandez I."/>
            <person name="Pacheco R."/>
            <person name="Padilla G."/>
            <person name="Ferreira P."/>
            <person name="Barriuso J."/>
            <person name="Kellner H."/>
            <person name="Castanera R."/>
            <person name="Alfaro M."/>
            <person name="Ramirez L."/>
            <person name="Pisabarro A.G."/>
            <person name="Kuo A."/>
            <person name="Tritt A."/>
            <person name="Lipzen A."/>
            <person name="He G."/>
            <person name="Yan M."/>
            <person name="Ng V."/>
            <person name="Cullen D."/>
            <person name="Martin F."/>
            <person name="Rosso M.-N."/>
            <person name="Henrissat B."/>
            <person name="Hibbett D."/>
            <person name="Martinez A.T."/>
            <person name="Grigoriev I.V."/>
        </authorList>
    </citation>
    <scope>NUCLEOTIDE SEQUENCE</scope>
    <source>
        <strain evidence="1">CIRM-BRFM 674</strain>
    </source>
</reference>
<gene>
    <name evidence="1" type="ORF">BDN70DRAFT_827192</name>
</gene>
<name>A0A9P5ZBJ7_9AGAR</name>
<evidence type="ECO:0000313" key="1">
    <source>
        <dbReference type="EMBL" id="KAF9483705.1"/>
    </source>
</evidence>
<dbReference type="OrthoDB" id="3139566at2759"/>
<dbReference type="AlphaFoldDB" id="A0A9P5ZBJ7"/>
<organism evidence="1 2">
    <name type="scientific">Pholiota conissans</name>
    <dbReference type="NCBI Taxonomy" id="109636"/>
    <lineage>
        <taxon>Eukaryota</taxon>
        <taxon>Fungi</taxon>
        <taxon>Dikarya</taxon>
        <taxon>Basidiomycota</taxon>
        <taxon>Agaricomycotina</taxon>
        <taxon>Agaricomycetes</taxon>
        <taxon>Agaricomycetidae</taxon>
        <taxon>Agaricales</taxon>
        <taxon>Agaricineae</taxon>
        <taxon>Strophariaceae</taxon>
        <taxon>Pholiota</taxon>
    </lineage>
</organism>
<protein>
    <recommendedName>
        <fullName evidence="3">F-box domain-containing protein</fullName>
    </recommendedName>
</protein>
<evidence type="ECO:0000313" key="2">
    <source>
        <dbReference type="Proteomes" id="UP000807469"/>
    </source>
</evidence>
<dbReference type="Proteomes" id="UP000807469">
    <property type="component" value="Unassembled WGS sequence"/>
</dbReference>
<comment type="caution">
    <text evidence="1">The sequence shown here is derived from an EMBL/GenBank/DDBJ whole genome shotgun (WGS) entry which is preliminary data.</text>
</comment>
<dbReference type="EMBL" id="MU155151">
    <property type="protein sequence ID" value="KAF9483705.1"/>
    <property type="molecule type" value="Genomic_DNA"/>
</dbReference>
<keyword evidence="2" id="KW-1185">Reference proteome</keyword>
<sequence>MTEDHTERLKYHVPLLFFEPASDNASIPINILTDIKNRSIDRMIYLLNQQKAYNSRVRNSSLPAISCLPPEILSQIFLDAVTEEASLKPSFSVQTVVPLRLSHVCYTWRMLALSLSEIWASVHCRVRKGKVTAQAAFLEEWLSRSNGRLLSIRVSFEDEALWKDSQSDVMAKAIIPHSRRWKHLDLVVPKPWFPILKHAEGKVENLESLSLRALPGIVYSSQPMVFCEAPRLRKILVKSLGLILPWTYITSVSFYGLMTSQIFEFLKFWPHLISAKFFDLREEDFVSTESISHATLERFSLCFPGDFSFAVDEVLDNLILPKLRYLTLMLPKHHPSPSDVIQNLILRSACPIKSIEVGGPVLSEEDTTDLLQLSKDLVHINNHLHPFVLLNGEDD</sequence>
<accession>A0A9P5ZBJ7</accession>
<proteinExistence type="predicted"/>
<evidence type="ECO:0008006" key="3">
    <source>
        <dbReference type="Google" id="ProtNLM"/>
    </source>
</evidence>